<gene>
    <name evidence="1" type="ORF">MSG28_016035</name>
</gene>
<protein>
    <submittedName>
        <fullName evidence="1">Uncharacterized protein</fullName>
    </submittedName>
</protein>
<comment type="caution">
    <text evidence="1">The sequence shown here is derived from an EMBL/GenBank/DDBJ whole genome shotgun (WGS) entry which is preliminary data.</text>
</comment>
<sequence>MREDPEQPASSFVLENLTKVAGACSKTGNGEAFTRLIASIPIADNSVKYYYPTKSSKLKTKTTKKRNETYKTKDGHSKQSKSKIKTKAKQEQSKNVREKEKDNSKNKNTRPAAEKQKCFFCKVKRVRILDHYLTKHKLDFSKWCKKLKEEKRFNNNTCWQCNIDYEDDAGLKNHLIEYHKIKVDKNMDKWLDEAFQSNYVNALFKFDATIKNSHLAQPSNELVNKKEENKTIGTEPNAQAKVVKTVRQNKKLSTVQNPKIARFCAECGEYVMTHVFKQHIAEHTEKARSQTQIEHPELPQNFAASQFQAPYEQLNDCAEPAHRQAFVDIPSDGNCFFSSIIKLLNLPTTPLEMRNQLLASPFSEGHEAPVLSIVPVVFLIRIITRYPIFSGYQAANQDP</sequence>
<dbReference type="EMBL" id="CM046130">
    <property type="protein sequence ID" value="KAI8431537.1"/>
    <property type="molecule type" value="Genomic_DNA"/>
</dbReference>
<name>A0ACC0K5K5_CHOFU</name>
<keyword evidence="2" id="KW-1185">Reference proteome</keyword>
<evidence type="ECO:0000313" key="2">
    <source>
        <dbReference type="Proteomes" id="UP001064048"/>
    </source>
</evidence>
<accession>A0ACC0K5K5</accession>
<dbReference type="Proteomes" id="UP001064048">
    <property type="component" value="Chromosome 30"/>
</dbReference>
<organism evidence="1 2">
    <name type="scientific">Choristoneura fumiferana</name>
    <name type="common">Spruce budworm moth</name>
    <name type="synonym">Archips fumiferana</name>
    <dbReference type="NCBI Taxonomy" id="7141"/>
    <lineage>
        <taxon>Eukaryota</taxon>
        <taxon>Metazoa</taxon>
        <taxon>Ecdysozoa</taxon>
        <taxon>Arthropoda</taxon>
        <taxon>Hexapoda</taxon>
        <taxon>Insecta</taxon>
        <taxon>Pterygota</taxon>
        <taxon>Neoptera</taxon>
        <taxon>Endopterygota</taxon>
        <taxon>Lepidoptera</taxon>
        <taxon>Glossata</taxon>
        <taxon>Ditrysia</taxon>
        <taxon>Tortricoidea</taxon>
        <taxon>Tortricidae</taxon>
        <taxon>Tortricinae</taxon>
        <taxon>Choristoneura</taxon>
    </lineage>
</organism>
<reference evidence="1 2" key="1">
    <citation type="journal article" date="2022" name="Genome Biol. Evol.">
        <title>The Spruce Budworm Genome: Reconstructing the Evolutionary History of Antifreeze Proteins.</title>
        <authorList>
            <person name="Beliveau C."/>
            <person name="Gagne P."/>
            <person name="Picq S."/>
            <person name="Vernygora O."/>
            <person name="Keeling C.I."/>
            <person name="Pinkney K."/>
            <person name="Doucet D."/>
            <person name="Wen F."/>
            <person name="Johnston J.S."/>
            <person name="Maaroufi H."/>
            <person name="Boyle B."/>
            <person name="Laroche J."/>
            <person name="Dewar K."/>
            <person name="Juretic N."/>
            <person name="Blackburn G."/>
            <person name="Nisole A."/>
            <person name="Brunet B."/>
            <person name="Brandao M."/>
            <person name="Lumley L."/>
            <person name="Duan J."/>
            <person name="Quan G."/>
            <person name="Lucarotti C.J."/>
            <person name="Roe A.D."/>
            <person name="Sperling F.A.H."/>
            <person name="Levesque R.C."/>
            <person name="Cusson M."/>
        </authorList>
    </citation>
    <scope>NUCLEOTIDE SEQUENCE [LARGE SCALE GENOMIC DNA]</scope>
    <source>
        <strain evidence="1">Glfc:IPQL:Cfum</strain>
    </source>
</reference>
<evidence type="ECO:0000313" key="1">
    <source>
        <dbReference type="EMBL" id="KAI8431537.1"/>
    </source>
</evidence>
<proteinExistence type="predicted"/>